<comment type="caution">
    <text evidence="12">The sequence shown here is derived from an EMBL/GenBank/DDBJ whole genome shotgun (WGS) entry which is preliminary data.</text>
</comment>
<keyword evidence="3 10" id="KW-0812">Transmembrane</keyword>
<dbReference type="PANTHER" id="PTHR13466:SF0">
    <property type="entry name" value="SMP-LTD DOMAIN-CONTAINING PROTEIN"/>
    <property type="match status" value="1"/>
</dbReference>
<sequence length="791" mass="89055">MAFFALYLGFFLGAAAVLVVEGLALYLIIDRLRRKATASLELLREPQEPRVLDTESWLASACNKQGIVWFLEPERVPKVSSFTSQLRGPKEMKKKKGIIEVQPIKKYAKIKDRFLILSDPDGAEVDIKLMNYNIFAVSASNVLTKKWAKRYPIRLESKGLGVHDGNKTCYLYLDNAWEKESWCKALRLASFHDNKMINWYDQLSKEFNQYMTSFSSEFPSFLKPSAFSGEGVEKNIRVDGPSASSKVRVLLKKLAKRASKGGIESRPYSVLSSSREERKSETIFSSSDGSVKSTLEDKSSSFMLQDPVHLGSKVHSPVMPDAVWDDKLFGDDGTLCWNLLLSRFFFDAKRSAEMNNFVKSRIQKTLSNMRTPSYIGEIACTNIDLGNLPPYIHKIRVLPMDLTEVWTVEVDIEYLGGILLEIETRIEVCETELQEEFMNDSSELNCNVDASSLLEGIEYYSNQLKSSSNSADHSEKGNEGGEVDGLQQFKGATQAQVGRSKWKNILHTIAEQVSQVPLSLGIRIASLRGTLRFHVKAPPSDMLWFGFTSMPEIGWQLESSIGERKITSSHIALLMGNRFKAAIRDNLVLPNCDYICIPWMLAEKDDWVPREVAPFVWIKQEAMDTNMQEVDLNNPPGHSKTKPKSTNETKPSSLDLVDRTEKIKDVVYVHQPPDDPSLKAVSSSSPGDTMSGNSHASSPAITSELTMPLLRTEGTQESNNQSRVESSRATSFGDELASVSSEEDAKPKRIGRRARMMDLGRKMGEKLEEKRRHIEEKSRHIVEKMRENSKP</sequence>
<evidence type="ECO:0000259" key="11">
    <source>
        <dbReference type="PROSITE" id="PS51847"/>
    </source>
</evidence>
<evidence type="ECO:0000256" key="4">
    <source>
        <dbReference type="ARBA" id="ARBA00022824"/>
    </source>
</evidence>
<dbReference type="GO" id="GO:0006869">
    <property type="term" value="P:lipid transport"/>
    <property type="evidence" value="ECO:0007669"/>
    <property type="project" value="UniProtKB-KW"/>
</dbReference>
<evidence type="ECO:0000256" key="10">
    <source>
        <dbReference type="SAM" id="Phobius"/>
    </source>
</evidence>
<keyword evidence="4" id="KW-0256">Endoplasmic reticulum</keyword>
<feature type="region of interest" description="Disordered" evidence="9">
    <location>
        <begin position="629"/>
        <end position="791"/>
    </location>
</feature>
<keyword evidence="7" id="KW-0446">Lipid-binding</keyword>
<dbReference type="Proteomes" id="UP000639772">
    <property type="component" value="Chromosome 7"/>
</dbReference>
<reference evidence="12 13" key="1">
    <citation type="journal article" date="2020" name="Nat. Food">
        <title>A phased Vanilla planifolia genome enables genetic improvement of flavour and production.</title>
        <authorList>
            <person name="Hasing T."/>
            <person name="Tang H."/>
            <person name="Brym M."/>
            <person name="Khazi F."/>
            <person name="Huang T."/>
            <person name="Chambers A.H."/>
        </authorList>
    </citation>
    <scope>NUCLEOTIDE SEQUENCE [LARGE SCALE GENOMIC DNA]</scope>
    <source>
        <tissue evidence="12">Leaf</tissue>
    </source>
</reference>
<name>A0A835QUA5_VANPL</name>
<evidence type="ECO:0000256" key="7">
    <source>
        <dbReference type="ARBA" id="ARBA00023121"/>
    </source>
</evidence>
<feature type="compositionally biased region" description="Polar residues" evidence="9">
    <location>
        <begin position="713"/>
        <end position="730"/>
    </location>
</feature>
<feature type="compositionally biased region" description="Basic and acidic residues" evidence="9">
    <location>
        <begin position="656"/>
        <end position="677"/>
    </location>
</feature>
<dbReference type="GO" id="GO:0005789">
    <property type="term" value="C:endoplasmic reticulum membrane"/>
    <property type="evidence" value="ECO:0007669"/>
    <property type="project" value="UniProtKB-SubCell"/>
</dbReference>
<accession>A0A835QUA5</accession>
<evidence type="ECO:0000313" key="12">
    <source>
        <dbReference type="EMBL" id="KAG0474962.1"/>
    </source>
</evidence>
<keyword evidence="6" id="KW-0445">Lipid transport</keyword>
<evidence type="ECO:0000256" key="5">
    <source>
        <dbReference type="ARBA" id="ARBA00022989"/>
    </source>
</evidence>
<dbReference type="Pfam" id="PF23065">
    <property type="entry name" value="PH_SMPa"/>
    <property type="match status" value="1"/>
</dbReference>
<feature type="compositionally biased region" description="Basic and acidic residues" evidence="9">
    <location>
        <begin position="755"/>
        <end position="791"/>
    </location>
</feature>
<dbReference type="EMBL" id="JADCNM010000007">
    <property type="protein sequence ID" value="KAG0474962.1"/>
    <property type="molecule type" value="Genomic_DNA"/>
</dbReference>
<evidence type="ECO:0000256" key="3">
    <source>
        <dbReference type="ARBA" id="ARBA00022692"/>
    </source>
</evidence>
<evidence type="ECO:0000256" key="1">
    <source>
        <dbReference type="ARBA" id="ARBA00004586"/>
    </source>
</evidence>
<organism evidence="12 13">
    <name type="scientific">Vanilla planifolia</name>
    <name type="common">Vanilla</name>
    <dbReference type="NCBI Taxonomy" id="51239"/>
    <lineage>
        <taxon>Eukaryota</taxon>
        <taxon>Viridiplantae</taxon>
        <taxon>Streptophyta</taxon>
        <taxon>Embryophyta</taxon>
        <taxon>Tracheophyta</taxon>
        <taxon>Spermatophyta</taxon>
        <taxon>Magnoliopsida</taxon>
        <taxon>Liliopsida</taxon>
        <taxon>Asparagales</taxon>
        <taxon>Orchidaceae</taxon>
        <taxon>Vanilloideae</taxon>
        <taxon>Vanilleae</taxon>
        <taxon>Vanilla</taxon>
    </lineage>
</organism>
<feature type="transmembrane region" description="Helical" evidence="10">
    <location>
        <begin position="6"/>
        <end position="29"/>
    </location>
</feature>
<dbReference type="InterPro" id="IPR057080">
    <property type="entry name" value="PH_SMPa"/>
</dbReference>
<dbReference type="PROSITE" id="PS51847">
    <property type="entry name" value="SMP"/>
    <property type="match status" value="1"/>
</dbReference>
<dbReference type="CDD" id="cd21675">
    <property type="entry name" value="SMP_TEX2"/>
    <property type="match status" value="1"/>
</dbReference>
<dbReference type="PANTHER" id="PTHR13466">
    <property type="entry name" value="TEX2 PROTEIN-RELATED"/>
    <property type="match status" value="1"/>
</dbReference>
<evidence type="ECO:0000256" key="6">
    <source>
        <dbReference type="ARBA" id="ARBA00023055"/>
    </source>
</evidence>
<proteinExistence type="predicted"/>
<dbReference type="InterPro" id="IPR031468">
    <property type="entry name" value="SMP_LBD"/>
</dbReference>
<keyword evidence="2" id="KW-0813">Transport</keyword>
<feature type="compositionally biased region" description="Polar residues" evidence="9">
    <location>
        <begin position="680"/>
        <end position="705"/>
    </location>
</feature>
<evidence type="ECO:0000313" key="13">
    <source>
        <dbReference type="Proteomes" id="UP000639772"/>
    </source>
</evidence>
<feature type="region of interest" description="Disordered" evidence="9">
    <location>
        <begin position="466"/>
        <end position="485"/>
    </location>
</feature>
<feature type="domain" description="SMP-LTD" evidence="11">
    <location>
        <begin position="331"/>
        <end position="598"/>
    </location>
</feature>
<dbReference type="OrthoDB" id="26740at2759"/>
<evidence type="ECO:0000256" key="9">
    <source>
        <dbReference type="SAM" id="MobiDB-lite"/>
    </source>
</evidence>
<dbReference type="AlphaFoldDB" id="A0A835QUA5"/>
<keyword evidence="8 10" id="KW-0472">Membrane</keyword>
<evidence type="ECO:0000256" key="2">
    <source>
        <dbReference type="ARBA" id="ARBA00022448"/>
    </source>
</evidence>
<keyword evidence="5 10" id="KW-1133">Transmembrane helix</keyword>
<evidence type="ECO:0000256" key="8">
    <source>
        <dbReference type="ARBA" id="ARBA00023136"/>
    </source>
</evidence>
<comment type="subcellular location">
    <subcellularLocation>
        <location evidence="1">Endoplasmic reticulum membrane</location>
    </subcellularLocation>
</comment>
<protein>
    <recommendedName>
        <fullName evidence="11">SMP-LTD domain-containing protein</fullName>
    </recommendedName>
</protein>
<dbReference type="GO" id="GO:0008289">
    <property type="term" value="F:lipid binding"/>
    <property type="evidence" value="ECO:0007669"/>
    <property type="project" value="UniProtKB-KW"/>
</dbReference>
<gene>
    <name evidence="12" type="ORF">HPP92_014648</name>
</gene>